<accession>A0A1F8A312</accession>
<keyword evidence="4" id="KW-1185">Reference proteome</keyword>
<dbReference type="OrthoDB" id="423498at2759"/>
<name>A0A1F8A312_9EURO</name>
<dbReference type="InterPro" id="IPR011042">
    <property type="entry name" value="6-blade_b-propeller_TolB-like"/>
</dbReference>
<evidence type="ECO:0000256" key="1">
    <source>
        <dbReference type="SAM" id="SignalP"/>
    </source>
</evidence>
<organism evidence="3 4">
    <name type="scientific">Aspergillus bombycis</name>
    <dbReference type="NCBI Taxonomy" id="109264"/>
    <lineage>
        <taxon>Eukaryota</taxon>
        <taxon>Fungi</taxon>
        <taxon>Dikarya</taxon>
        <taxon>Ascomycota</taxon>
        <taxon>Pezizomycotina</taxon>
        <taxon>Eurotiomycetes</taxon>
        <taxon>Eurotiomycetidae</taxon>
        <taxon>Eurotiales</taxon>
        <taxon>Aspergillaceae</taxon>
        <taxon>Aspergillus</taxon>
    </lineage>
</organism>
<feature type="signal peptide" evidence="1">
    <location>
        <begin position="1"/>
        <end position="18"/>
    </location>
</feature>
<evidence type="ECO:0000313" key="4">
    <source>
        <dbReference type="Proteomes" id="UP000179179"/>
    </source>
</evidence>
<dbReference type="SUPFAM" id="SSF63829">
    <property type="entry name" value="Calcium-dependent phosphotriesterase"/>
    <property type="match status" value="1"/>
</dbReference>
<evidence type="ECO:0000259" key="2">
    <source>
        <dbReference type="Pfam" id="PF08450"/>
    </source>
</evidence>
<dbReference type="InterPro" id="IPR052988">
    <property type="entry name" value="Oryzine_lactonohydrolase"/>
</dbReference>
<keyword evidence="1" id="KW-0732">Signal</keyword>
<dbReference type="PANTHER" id="PTHR47064:SF2">
    <property type="entry name" value="SMP-30_GLUCONOLACTONASE_LRE-LIKE REGION DOMAIN-CONTAINING PROTEIN-RELATED"/>
    <property type="match status" value="1"/>
</dbReference>
<dbReference type="Proteomes" id="UP000179179">
    <property type="component" value="Unassembled WGS sequence"/>
</dbReference>
<reference evidence="3 4" key="1">
    <citation type="journal article" date="2016" name="Genome Biol. Evol.">
        <title>Draft genome sequence of an aflatoxigenic Aspergillus species, A. bombycis.</title>
        <authorList>
            <person name="Moore G.G."/>
            <person name="Mack B.M."/>
            <person name="Beltz S.B."/>
            <person name="Gilbert M.K."/>
        </authorList>
    </citation>
    <scope>NUCLEOTIDE SEQUENCE [LARGE SCALE GENOMIC DNA]</scope>
    <source>
        <strain evidence="4">NRRL 26010</strain>
    </source>
</reference>
<dbReference type="Gene3D" id="2.120.10.30">
    <property type="entry name" value="TolB, C-terminal domain"/>
    <property type="match status" value="1"/>
</dbReference>
<comment type="caution">
    <text evidence="3">The sequence shown here is derived from an EMBL/GenBank/DDBJ whole genome shotgun (WGS) entry which is preliminary data.</text>
</comment>
<feature type="chain" id="PRO_5009534407" evidence="1">
    <location>
        <begin position="19"/>
        <end position="433"/>
    </location>
</feature>
<dbReference type="GO" id="GO:0016787">
    <property type="term" value="F:hydrolase activity"/>
    <property type="evidence" value="ECO:0007669"/>
    <property type="project" value="UniProtKB-KW"/>
</dbReference>
<protein>
    <submittedName>
        <fullName evidence="3">Lactonohydrolase</fullName>
    </submittedName>
</protein>
<sequence length="433" mass="47040">MIYHGALSLTLATTLAHAAAIIPRETTISLPSSTEVQNYPIVRPCMAPGVVCLKQHAANLPYPFYRAAPDGRDIPTYGDTKVPADASWQNVSTASFIVFDESRAAEVLGDAPSVEFVFSVDANHIHESPVFVPTQNRIYFSELSTNLPQLTIDLNQDPPTLSQFTADPPIYIPNGGFYHNNTVYFSVAGSNASIPGLGEQRPGIVTLDPATNKSTTLLDNYYGMTFTDCDDLIVDPETGFIWFTSPYYSWWLKLADIPPQLKSGTYRFDPATGSTVIANDDMFSPNGIALSADRRHMYISDSAASGLSAPISPDVPSPGGAGILYNITGTRTIYKFDLVDDGRAIINKRPIYYDAIGSVPDGLKVARNGYVVTAAGNGLSVMDEYGDMIVRVQANFTVNNFIWSDANGYREVWMVGMGGVARLKWGLQGQEAV</sequence>
<dbReference type="AlphaFoldDB" id="A0A1F8A312"/>
<keyword evidence="3" id="KW-0378">Hydrolase</keyword>
<gene>
    <name evidence="3" type="ORF">ABOM_005665</name>
</gene>
<proteinExistence type="predicted"/>
<dbReference type="InterPro" id="IPR013658">
    <property type="entry name" value="SGL"/>
</dbReference>
<dbReference type="GeneID" id="34449055"/>
<dbReference type="Pfam" id="PF08450">
    <property type="entry name" value="SGL"/>
    <property type="match status" value="1"/>
</dbReference>
<dbReference type="RefSeq" id="XP_022389794.1">
    <property type="nucleotide sequence ID" value="XM_022532794.1"/>
</dbReference>
<dbReference type="EMBL" id="LYCR01000035">
    <property type="protein sequence ID" value="OGM46077.1"/>
    <property type="molecule type" value="Genomic_DNA"/>
</dbReference>
<evidence type="ECO:0000313" key="3">
    <source>
        <dbReference type="EMBL" id="OGM46077.1"/>
    </source>
</evidence>
<dbReference type="STRING" id="109264.A0A1F8A312"/>
<dbReference type="PANTHER" id="PTHR47064">
    <property type="entry name" value="PUTATIVE (AFU_ORTHOLOGUE AFUA_1G08990)-RELATED"/>
    <property type="match status" value="1"/>
</dbReference>
<feature type="domain" description="SMP-30/Gluconolactonase/LRE-like region" evidence="2">
    <location>
        <begin position="203"/>
        <end position="305"/>
    </location>
</feature>